<dbReference type="EMBL" id="CP002292">
    <property type="protein sequence ID" value="ADP69382.1"/>
    <property type="molecule type" value="Genomic_DNA"/>
</dbReference>
<keyword evidence="3" id="KW-1185">Reference proteome</keyword>
<keyword evidence="1" id="KW-1133">Transmembrane helix</keyword>
<sequence length="242" mass="25977">MAHRSIQKKRGGVEFDSIKIPFQTVPEYAGEIPGLKGKGRDVGQVLPSFNHCRSKGETIDMLRAIAADAVFCAAFLVESLALLSILEGAFGLAFGELSIPILKTWRAVTEPFVGFGAAVFSSRPQVWVVDAAAISGVLFFLFFIRQARNAIAPFEDGTYPPGAVVTRYDALIDDAIPTVLCALGAVLFAPTLLPLLTLPVALWLLGRKLAGRPAWFAVSNTYYVNVAALVCLAAAGFWFGRA</sequence>
<feature type="transmembrane region" description="Helical" evidence="1">
    <location>
        <begin position="65"/>
        <end position="86"/>
    </location>
</feature>
<name>E3I528_RHOVT</name>
<organism evidence="2 3">
    <name type="scientific">Rhodomicrobium vannielii (strain ATCC 17100 / DSM 162 / LMG 4299 / NCIMB 10020 / ATH 3.1.1)</name>
    <dbReference type="NCBI Taxonomy" id="648757"/>
    <lineage>
        <taxon>Bacteria</taxon>
        <taxon>Pseudomonadati</taxon>
        <taxon>Pseudomonadota</taxon>
        <taxon>Alphaproteobacteria</taxon>
        <taxon>Hyphomicrobiales</taxon>
        <taxon>Hyphomicrobiaceae</taxon>
        <taxon>Rhodomicrobium</taxon>
    </lineage>
</organism>
<dbReference type="HOGENOM" id="CLU_1146498_0_0_5"/>
<evidence type="ECO:0000313" key="3">
    <source>
        <dbReference type="Proteomes" id="UP000001399"/>
    </source>
</evidence>
<proteinExistence type="predicted"/>
<dbReference type="Proteomes" id="UP000001399">
    <property type="component" value="Chromosome"/>
</dbReference>
<evidence type="ECO:0000313" key="2">
    <source>
        <dbReference type="EMBL" id="ADP69382.1"/>
    </source>
</evidence>
<keyword evidence="1" id="KW-0472">Membrane</keyword>
<reference evidence="3" key="1">
    <citation type="journal article" date="2011" name="J. Bacteriol.">
        <title>Genome sequences of eight morphologically diverse alphaproteobacteria.</title>
        <authorList>
            <consortium name="US DOE Joint Genome Institute"/>
            <person name="Brown P.J."/>
            <person name="Kysela D.T."/>
            <person name="Buechlein A."/>
            <person name="Hemmerich C."/>
            <person name="Brun Y.V."/>
        </authorList>
    </citation>
    <scope>NUCLEOTIDE SEQUENCE [LARGE SCALE GENOMIC DNA]</scope>
    <source>
        <strain evidence="3">ATCC 17100 / ATH 3.1.1 / DSM 162 / LMG 4299</strain>
    </source>
</reference>
<dbReference type="AlphaFoldDB" id="E3I528"/>
<accession>E3I528</accession>
<dbReference type="STRING" id="648757.Rvan_0092"/>
<evidence type="ECO:0000256" key="1">
    <source>
        <dbReference type="SAM" id="Phobius"/>
    </source>
</evidence>
<feature type="transmembrane region" description="Helical" evidence="1">
    <location>
        <begin position="222"/>
        <end position="240"/>
    </location>
</feature>
<feature type="transmembrane region" description="Helical" evidence="1">
    <location>
        <begin position="179"/>
        <end position="202"/>
    </location>
</feature>
<keyword evidence="1" id="KW-0812">Transmembrane</keyword>
<feature type="transmembrane region" description="Helical" evidence="1">
    <location>
        <begin position="126"/>
        <end position="144"/>
    </location>
</feature>
<dbReference type="KEGG" id="rva:Rvan_0092"/>
<protein>
    <submittedName>
        <fullName evidence="2">Uncharacterized protein</fullName>
    </submittedName>
</protein>
<gene>
    <name evidence="2" type="ordered locus">Rvan_0092</name>
</gene>